<keyword evidence="2" id="KW-1185">Reference proteome</keyword>
<comment type="caution">
    <text evidence="1">The sequence shown here is derived from an EMBL/GenBank/DDBJ whole genome shotgun (WGS) entry which is preliminary data.</text>
</comment>
<dbReference type="EMBL" id="BROD01000001">
    <property type="protein sequence ID" value="GKX67425.1"/>
    <property type="molecule type" value="Genomic_DNA"/>
</dbReference>
<accession>A0ACB5RDT0</accession>
<proteinExistence type="predicted"/>
<sequence>MKRKIIAGILILSMVAGVMGCKSSKDNTTKTPAVATGAAQSNDNKDQNAQSTSTDTNQDNNDENKAKKLTSPEIIKKFEELRPKVTAFLKEKLEKPNVGKGDEFKVYEKSNDVKIKDFSGVSYVEYNDHVKDKGHYSYGAYSISAKEKDVESTEAANIVTDLWLVIDEDKIEKEGFKIQGTLFEEFIKLVSTDTVDIAGLEKEVSAHVTEDGGVTKQYGNTEINFRIMDSEMMCTITIE</sequence>
<evidence type="ECO:0000313" key="2">
    <source>
        <dbReference type="Proteomes" id="UP001058074"/>
    </source>
</evidence>
<evidence type="ECO:0000313" key="1">
    <source>
        <dbReference type="EMBL" id="GKX67425.1"/>
    </source>
</evidence>
<name>A0ACB5RDT0_9CLOT</name>
<gene>
    <name evidence="1" type="ORF">rsdtw13_26830</name>
</gene>
<reference evidence="1" key="1">
    <citation type="journal article" date="2025" name="Int. J. Syst. Evol. Microbiol.">
        <title>Inconstantimicrobium mannanitabidum sp. nov., a novel member of the family Clostridiaceae isolated from anoxic soil under the treatment of reductive soil disinfestation.</title>
        <authorList>
            <person name="Ueki A."/>
            <person name="Tonouchi A."/>
            <person name="Honma S."/>
            <person name="Kaku N."/>
            <person name="Ueki K."/>
        </authorList>
    </citation>
    <scope>NUCLEOTIDE SEQUENCE</scope>
    <source>
        <strain evidence="1">TW13</strain>
    </source>
</reference>
<organism evidence="1 2">
    <name type="scientific">Inconstantimicrobium mannanitabidum</name>
    <dbReference type="NCBI Taxonomy" id="1604901"/>
    <lineage>
        <taxon>Bacteria</taxon>
        <taxon>Bacillati</taxon>
        <taxon>Bacillota</taxon>
        <taxon>Clostridia</taxon>
        <taxon>Eubacteriales</taxon>
        <taxon>Clostridiaceae</taxon>
        <taxon>Inconstantimicrobium</taxon>
    </lineage>
</organism>
<protein>
    <submittedName>
        <fullName evidence="1">Uncharacterized protein</fullName>
    </submittedName>
</protein>
<dbReference type="Proteomes" id="UP001058074">
    <property type="component" value="Unassembled WGS sequence"/>
</dbReference>